<keyword evidence="2" id="KW-1133">Transmembrane helix</keyword>
<organism evidence="3 4">
    <name type="scientific">Candidatus Portnoybacteria bacterium CG_4_10_14_0_2_um_filter_43_36</name>
    <dbReference type="NCBI Taxonomy" id="1974798"/>
    <lineage>
        <taxon>Bacteria</taxon>
        <taxon>Candidatus Portnoyibacteriota</taxon>
    </lineage>
</organism>
<feature type="compositionally biased region" description="Acidic residues" evidence="1">
    <location>
        <begin position="92"/>
        <end position="111"/>
    </location>
</feature>
<reference evidence="4" key="1">
    <citation type="submission" date="2017-09" db="EMBL/GenBank/DDBJ databases">
        <title>Depth-based differentiation of microbial function through sediment-hosted aquifers and enrichment of novel symbionts in the deep terrestrial subsurface.</title>
        <authorList>
            <person name="Probst A.J."/>
            <person name="Ladd B."/>
            <person name="Jarett J.K."/>
            <person name="Geller-Mcgrath D.E."/>
            <person name="Sieber C.M.K."/>
            <person name="Emerson J.B."/>
            <person name="Anantharaman K."/>
            <person name="Thomas B.C."/>
            <person name="Malmstrom R."/>
            <person name="Stieglmeier M."/>
            <person name="Klingl A."/>
            <person name="Woyke T."/>
            <person name="Ryan C.M."/>
            <person name="Banfield J.F."/>
        </authorList>
    </citation>
    <scope>NUCLEOTIDE SEQUENCE [LARGE SCALE GENOMIC DNA]</scope>
</reference>
<keyword evidence="2" id="KW-0472">Membrane</keyword>
<keyword evidence="2" id="KW-0812">Transmembrane</keyword>
<sequence length="639" mass="72027">MNKKNIFVEPNEEIISIIDQIIDSPENKFNLVIPQGAQVWQSLINLKLLKREAELMGKDITLIVSDDLGKEIAEGVGFGVVKDKDFSIKFSEEEEQEEETLLVPPPDDELEGETKKQQGKATEESLPRQPADSEKDEDLPAVEEQEQFESITAASLEGKLDENKDNMIDILAKEMKNNKKKNRLIVSKIDKDASLKKMADIINPKKNIKVNLFRSAAKRRFFPKRKKDAKEPKIKRRIKPENYPDSIKEKMAYYSGKPSLLSKFFAIFITAAIIIAGIIGYLILPSAELTIFPKTEAESLDLSLTGSKDAVAINAQTNEIPLKEISVRKTKSQEFLATGEKQLDEKARGVITVYNEYSSEPQTLVATTRFESSDGKIFRISKNVIIPGASINEGKIIASWLDVEVTADQPGEEYNIGPSNFTIPGFKGGPKFAAFYGSSKEAMTDGSTKKVKVVLKTDLEQAQKILTDGLRDEVNSSLKDQIPEDYKMFEGGTKEDLTNVFPTAKENDQVDKFTLEIEIVVRSLLYKEDDLKNLINSKFVAAMPEGKNPLSETQKIEWSEPIEIDWQKGEAKFKIKAEEDLAFEIDIEKIKSDLAGKKEVEVRKYLSSQLEIERATISFWPFWVKKIPSQLKKIKVIIK</sequence>
<evidence type="ECO:0000256" key="1">
    <source>
        <dbReference type="SAM" id="MobiDB-lite"/>
    </source>
</evidence>
<dbReference type="Proteomes" id="UP000231688">
    <property type="component" value="Unassembled WGS sequence"/>
</dbReference>
<evidence type="ECO:0000256" key="2">
    <source>
        <dbReference type="SAM" id="Phobius"/>
    </source>
</evidence>
<name>A0A2M7UEL2_9BACT</name>
<evidence type="ECO:0000313" key="4">
    <source>
        <dbReference type="Proteomes" id="UP000231688"/>
    </source>
</evidence>
<protein>
    <recommendedName>
        <fullName evidence="5">Baseplate protein J-like domain-containing protein</fullName>
    </recommendedName>
</protein>
<evidence type="ECO:0008006" key="5">
    <source>
        <dbReference type="Google" id="ProtNLM"/>
    </source>
</evidence>
<evidence type="ECO:0000313" key="3">
    <source>
        <dbReference type="EMBL" id="PIZ69684.1"/>
    </source>
</evidence>
<accession>A0A2M7UEL2</accession>
<dbReference type="EMBL" id="PFOH01000026">
    <property type="protein sequence ID" value="PIZ69684.1"/>
    <property type="molecule type" value="Genomic_DNA"/>
</dbReference>
<dbReference type="AlphaFoldDB" id="A0A2M7UEL2"/>
<gene>
    <name evidence="3" type="ORF">COY10_00980</name>
</gene>
<feature type="region of interest" description="Disordered" evidence="1">
    <location>
        <begin position="92"/>
        <end position="147"/>
    </location>
</feature>
<feature type="compositionally biased region" description="Acidic residues" evidence="1">
    <location>
        <begin position="134"/>
        <end position="147"/>
    </location>
</feature>
<feature type="transmembrane region" description="Helical" evidence="2">
    <location>
        <begin position="260"/>
        <end position="284"/>
    </location>
</feature>
<comment type="caution">
    <text evidence="3">The sequence shown here is derived from an EMBL/GenBank/DDBJ whole genome shotgun (WGS) entry which is preliminary data.</text>
</comment>
<feature type="compositionally biased region" description="Basic and acidic residues" evidence="1">
    <location>
        <begin position="112"/>
        <end position="126"/>
    </location>
</feature>
<proteinExistence type="predicted"/>